<reference evidence="3" key="1">
    <citation type="submission" date="2018-05" db="EMBL/GenBank/DDBJ databases">
        <authorList>
            <person name="Lanie J.A."/>
            <person name="Ng W.-L."/>
            <person name="Kazmierczak K.M."/>
            <person name="Andrzejewski T.M."/>
            <person name="Davidsen T.M."/>
            <person name="Wayne K.J."/>
            <person name="Tettelin H."/>
            <person name="Glass J.I."/>
            <person name="Rusch D."/>
            <person name="Podicherti R."/>
            <person name="Tsui H.-C.T."/>
            <person name="Winkler M.E."/>
        </authorList>
    </citation>
    <scope>NUCLEOTIDE SEQUENCE</scope>
</reference>
<dbReference type="SMART" id="SM00939">
    <property type="entry name" value="PepX_C"/>
    <property type="match status" value="1"/>
</dbReference>
<evidence type="ECO:0000259" key="2">
    <source>
        <dbReference type="SMART" id="SM00939"/>
    </source>
</evidence>
<dbReference type="InterPro" id="IPR000383">
    <property type="entry name" value="Xaa-Pro-like_dom"/>
</dbReference>
<dbReference type="Gene3D" id="3.40.50.1820">
    <property type="entry name" value="alpha/beta hydrolase"/>
    <property type="match status" value="1"/>
</dbReference>
<gene>
    <name evidence="3" type="ORF">METZ01_LOCUS60578</name>
</gene>
<dbReference type="Pfam" id="PF08530">
    <property type="entry name" value="PepX_C"/>
    <property type="match status" value="1"/>
</dbReference>
<accession>A0A381SWE7</accession>
<dbReference type="Gene3D" id="2.60.120.260">
    <property type="entry name" value="Galactose-binding domain-like"/>
    <property type="match status" value="1"/>
</dbReference>
<dbReference type="Gene3D" id="1.10.3020.10">
    <property type="entry name" value="alpha-amino acid ester hydrolase ( Helical cap domain)"/>
    <property type="match status" value="1"/>
</dbReference>
<protein>
    <recommendedName>
        <fullName evidence="2">Xaa-Pro dipeptidyl-peptidase C-terminal domain-containing protein</fullName>
    </recommendedName>
</protein>
<evidence type="ECO:0000313" key="3">
    <source>
        <dbReference type="EMBL" id="SVA07724.1"/>
    </source>
</evidence>
<dbReference type="GO" id="GO:0008239">
    <property type="term" value="F:dipeptidyl-peptidase activity"/>
    <property type="evidence" value="ECO:0007669"/>
    <property type="project" value="InterPro"/>
</dbReference>
<dbReference type="Pfam" id="PF02129">
    <property type="entry name" value="Peptidase_S15"/>
    <property type="match status" value="1"/>
</dbReference>
<dbReference type="InterPro" id="IPR005674">
    <property type="entry name" value="CocE/Ser_esterase"/>
</dbReference>
<dbReference type="SUPFAM" id="SSF49785">
    <property type="entry name" value="Galactose-binding domain-like"/>
    <property type="match status" value="1"/>
</dbReference>
<dbReference type="NCBIfam" id="TIGR00976">
    <property type="entry name" value="CocE_NonD"/>
    <property type="match status" value="1"/>
</dbReference>
<name>A0A381SWE7_9ZZZZ</name>
<feature type="domain" description="Xaa-Pro dipeptidyl-peptidase C-terminal" evidence="2">
    <location>
        <begin position="343"/>
        <end position="591"/>
    </location>
</feature>
<keyword evidence="1" id="KW-0378">Hydrolase</keyword>
<dbReference type="SUPFAM" id="SSF53474">
    <property type="entry name" value="alpha/beta-Hydrolases"/>
    <property type="match status" value="1"/>
</dbReference>
<dbReference type="InterPro" id="IPR029058">
    <property type="entry name" value="AB_hydrolase_fold"/>
</dbReference>
<dbReference type="InterPro" id="IPR008979">
    <property type="entry name" value="Galactose-bd-like_sf"/>
</dbReference>
<dbReference type="EMBL" id="UINC01003602">
    <property type="protein sequence ID" value="SVA07724.1"/>
    <property type="molecule type" value="Genomic_DNA"/>
</dbReference>
<organism evidence="3">
    <name type="scientific">marine metagenome</name>
    <dbReference type="NCBI Taxonomy" id="408172"/>
    <lineage>
        <taxon>unclassified sequences</taxon>
        <taxon>metagenomes</taxon>
        <taxon>ecological metagenomes</taxon>
    </lineage>
</organism>
<dbReference type="AlphaFoldDB" id="A0A381SWE7"/>
<dbReference type="InterPro" id="IPR013736">
    <property type="entry name" value="Xaa-Pro_dipept_C"/>
</dbReference>
<sequence length="597" mass="67802">MPIIPEPKYKVGLLKSRMVPMRDDTRLSTDLYIPETKKNKLPVILIRTPYNKNNYRDKDKRPIAYMFASQGYVVAIQDCRGKFESEGIYSPPAGNEADDGYDTVEWLAAQSWSNGKVGTYGCSYPGETQMVQAPLMHPNLVAMIPQAAGGVIGAANGRYNYWAGFKGGVLDHASSISWYFRAAHKYSYKPPPGLTDEEILNIREFFNPAVTKLPDIDLEQLNWHLPLIDVMNKAGAPPNDWVDLITTDFGNSWWHDIMGFYNGDEKFNTPAIHMSSWYDFSVEETLFASNYFRENAVSKSAADNQFVIIAPTGHCDFDGVDENTQVGELYIGDARFDYLGTYLKWFDYWLKDQENAVTDMPKVQYYTIGKNEWRSADSWPLPETKFTKYYLHSDGNANSRYGNGWLSKKLPKNESPDQYTYDPSNPVPTIGGSRSEPPGAFDQAEVEIRNDVLVYSTPILKKGIEITGPITLIIYVSSSAKDTDFTAKLVDVYPDGKAYNIQDAIFRSRYRDGFTKKVWMKEGEVYKIQLNLNAASNYFASGHIIRLQVSSSNFPMYERNLNTGGNNYDETEWIIAENTIHHSKEYPSHILLPIIEH</sequence>
<proteinExistence type="predicted"/>
<evidence type="ECO:0000256" key="1">
    <source>
        <dbReference type="ARBA" id="ARBA00022801"/>
    </source>
</evidence>